<reference evidence="1 2" key="1">
    <citation type="submission" date="2020-02" db="EMBL/GenBank/DDBJ databases">
        <title>Comparative genomics of sulfur disproportionating microorganisms.</title>
        <authorList>
            <person name="Ward L.M."/>
            <person name="Bertran E."/>
            <person name="Johnston D.T."/>
        </authorList>
    </citation>
    <scope>NUCLEOTIDE SEQUENCE [LARGE SCALE GENOMIC DNA]</scope>
    <source>
        <strain evidence="1 2">DSM 3696</strain>
    </source>
</reference>
<sequence length="305" mass="31992">MIDAFAPYPGDTSESLPDWPDWLHDQAIGDEAFAAAHDALSAPERARIKQTLARMFAAHDPGGALVRSVTVGFEPDGLALTRLCPRPYAVVAIGPDLVSPSRLLAACLPALLARTPLVAVVRVETETPWPTALLAALELCGVESAFSLSAKNAARLFSELHAAHPRGLVVDFGPAARMSPRPPFLSVAPSGRLGVWRTSARSFDLEALAFAQAGSQVTVWGRAGGLPEGMQTGEGDFADFLAQGYEAAFVPRGKMEAALCAAPGPDLVLGPGMECFWAFPQAPVAAFVSGRTAYAARPQHPGSGI</sequence>
<proteinExistence type="predicted"/>
<evidence type="ECO:0000313" key="2">
    <source>
        <dbReference type="Proteomes" id="UP000469724"/>
    </source>
</evidence>
<protein>
    <submittedName>
        <fullName evidence="1">Uncharacterized protein</fullName>
    </submittedName>
</protein>
<name>A0A7K3NJE5_9BACT</name>
<gene>
    <name evidence="1" type="ORF">G3N56_03950</name>
</gene>
<dbReference type="RefSeq" id="WP_163300950.1">
    <property type="nucleotide sequence ID" value="NZ_JAAGRQ010000011.1"/>
</dbReference>
<comment type="caution">
    <text evidence="1">The sequence shown here is derived from an EMBL/GenBank/DDBJ whole genome shotgun (WGS) entry which is preliminary data.</text>
</comment>
<dbReference type="Proteomes" id="UP000469724">
    <property type="component" value="Unassembled WGS sequence"/>
</dbReference>
<keyword evidence="2" id="KW-1185">Reference proteome</keyword>
<accession>A0A7K3NJE5</accession>
<evidence type="ECO:0000313" key="1">
    <source>
        <dbReference type="EMBL" id="NDY55895.1"/>
    </source>
</evidence>
<dbReference type="EMBL" id="JAAGRQ010000011">
    <property type="protein sequence ID" value="NDY55895.1"/>
    <property type="molecule type" value="Genomic_DNA"/>
</dbReference>
<organism evidence="1 2">
    <name type="scientific">Desulfolutivibrio sulfodismutans</name>
    <dbReference type="NCBI Taxonomy" id="63561"/>
    <lineage>
        <taxon>Bacteria</taxon>
        <taxon>Pseudomonadati</taxon>
        <taxon>Thermodesulfobacteriota</taxon>
        <taxon>Desulfovibrionia</taxon>
        <taxon>Desulfovibrionales</taxon>
        <taxon>Desulfovibrionaceae</taxon>
        <taxon>Desulfolutivibrio</taxon>
    </lineage>
</organism>
<dbReference type="AlphaFoldDB" id="A0A7K3NJE5"/>